<evidence type="ECO:0000313" key="2">
    <source>
        <dbReference type="EMBL" id="JAV92755.1"/>
    </source>
</evidence>
<reference evidence="2" key="1">
    <citation type="journal article" date="2016" name="Sci. Rep.">
        <title>Molecular characterization of firefly nuptial gifts: a multi-omics approach sheds light on postcopulatory sexual selection.</title>
        <authorList>
            <person name="Al-Wathiqui N."/>
            <person name="Fallon T.R."/>
            <person name="South A."/>
            <person name="Weng J.K."/>
            <person name="Lewis S.M."/>
        </authorList>
    </citation>
    <scope>NUCLEOTIDE SEQUENCE</scope>
</reference>
<dbReference type="EMBL" id="GEZM01013097">
    <property type="protein sequence ID" value="JAV92755.1"/>
    <property type="molecule type" value="Transcribed_RNA"/>
</dbReference>
<dbReference type="InterPro" id="IPR036397">
    <property type="entry name" value="RNaseH_sf"/>
</dbReference>
<dbReference type="Gene3D" id="3.30.420.10">
    <property type="entry name" value="Ribonuclease H-like superfamily/Ribonuclease H"/>
    <property type="match status" value="1"/>
</dbReference>
<evidence type="ECO:0000259" key="1">
    <source>
        <dbReference type="PROSITE" id="PS50994"/>
    </source>
</evidence>
<dbReference type="PROSITE" id="PS50994">
    <property type="entry name" value="INTEGRASE"/>
    <property type="match status" value="1"/>
</dbReference>
<dbReference type="InterPro" id="IPR012337">
    <property type="entry name" value="RNaseH-like_sf"/>
</dbReference>
<dbReference type="PANTHER" id="PTHR47331">
    <property type="entry name" value="PHD-TYPE DOMAIN-CONTAINING PROTEIN"/>
    <property type="match status" value="1"/>
</dbReference>
<dbReference type="SUPFAM" id="SSF53098">
    <property type="entry name" value="Ribonuclease H-like"/>
    <property type="match status" value="1"/>
</dbReference>
<dbReference type="InterPro" id="IPR040676">
    <property type="entry name" value="DUF5641"/>
</dbReference>
<feature type="domain" description="Integrase catalytic" evidence="1">
    <location>
        <begin position="7"/>
        <end position="202"/>
    </location>
</feature>
<proteinExistence type="predicted"/>
<accession>A0A1Y1N7Y6</accession>
<sequence>MGNLPKNRVTPSRAFLNTGVDYAGPIWLKTTKGRGHKANKGYISVFVCLATRAIHLEVVSDYTSDAFIAAYKRFTARRGICATLRSDCGTTLVGADAELRKLFDSARQESRHIEHLLAQDGTQWIFNPPAAPHFGGIWEAGVKSTKHHLKRTIGESTLTFEEMSTLLAQVEACLNSRPLQALTDDPDDLSVLTPGHFLIGGPPATIPEPSLADISVNRLSRWQLIRQQYEHFWQRWSHEYLHEFQTRSKWQTREPQVKIGDLAVLKNELQPPSKWVLARIIDVHPGQDGVVRVVTVRTATSTFKRPIVKLCLLPRTDEKDDIA</sequence>
<dbReference type="Pfam" id="PF18701">
    <property type="entry name" value="DUF5641"/>
    <property type="match status" value="1"/>
</dbReference>
<dbReference type="GO" id="GO:0015074">
    <property type="term" value="P:DNA integration"/>
    <property type="evidence" value="ECO:0007669"/>
    <property type="project" value="InterPro"/>
</dbReference>
<protein>
    <recommendedName>
        <fullName evidence="1">Integrase catalytic domain-containing protein</fullName>
    </recommendedName>
</protein>
<dbReference type="GO" id="GO:0003676">
    <property type="term" value="F:nucleic acid binding"/>
    <property type="evidence" value="ECO:0007669"/>
    <property type="project" value="InterPro"/>
</dbReference>
<name>A0A1Y1N7Y6_PHOPY</name>
<dbReference type="AlphaFoldDB" id="A0A1Y1N7Y6"/>
<organism evidence="2">
    <name type="scientific">Photinus pyralis</name>
    <name type="common">Common eastern firefly</name>
    <name type="synonym">Lampyris pyralis</name>
    <dbReference type="NCBI Taxonomy" id="7054"/>
    <lineage>
        <taxon>Eukaryota</taxon>
        <taxon>Metazoa</taxon>
        <taxon>Ecdysozoa</taxon>
        <taxon>Arthropoda</taxon>
        <taxon>Hexapoda</taxon>
        <taxon>Insecta</taxon>
        <taxon>Pterygota</taxon>
        <taxon>Neoptera</taxon>
        <taxon>Endopterygota</taxon>
        <taxon>Coleoptera</taxon>
        <taxon>Polyphaga</taxon>
        <taxon>Elateriformia</taxon>
        <taxon>Elateroidea</taxon>
        <taxon>Lampyridae</taxon>
        <taxon>Lampyrinae</taxon>
        <taxon>Photinus</taxon>
    </lineage>
</organism>
<dbReference type="InterPro" id="IPR001584">
    <property type="entry name" value="Integrase_cat-core"/>
</dbReference>